<evidence type="ECO:0008006" key="4">
    <source>
        <dbReference type="Google" id="ProtNLM"/>
    </source>
</evidence>
<evidence type="ECO:0000313" key="2">
    <source>
        <dbReference type="EMBL" id="TBT95738.1"/>
    </source>
</evidence>
<protein>
    <recommendedName>
        <fullName evidence="4">PqqD family protein</fullName>
    </recommendedName>
</protein>
<proteinExistence type="predicted"/>
<evidence type="ECO:0000313" key="3">
    <source>
        <dbReference type="Proteomes" id="UP000291933"/>
    </source>
</evidence>
<name>A0A4Q9KMI2_PROTD</name>
<feature type="region of interest" description="Disordered" evidence="1">
    <location>
        <begin position="75"/>
        <end position="101"/>
    </location>
</feature>
<accession>A0A4Q9KMI2</accession>
<keyword evidence="3" id="KW-1185">Reference proteome</keyword>
<dbReference type="RefSeq" id="WP_131171390.1">
    <property type="nucleotide sequence ID" value="NZ_FXTL01000003.1"/>
</dbReference>
<evidence type="ECO:0000256" key="1">
    <source>
        <dbReference type="SAM" id="MobiDB-lite"/>
    </source>
</evidence>
<dbReference type="Proteomes" id="UP000291933">
    <property type="component" value="Unassembled WGS sequence"/>
</dbReference>
<dbReference type="AlphaFoldDB" id="A0A4Q9KMI2"/>
<dbReference type="EMBL" id="SDMR01000003">
    <property type="protein sequence ID" value="TBT95738.1"/>
    <property type="molecule type" value="Genomic_DNA"/>
</dbReference>
<organism evidence="2 3">
    <name type="scientific">Propioniciclava tarda</name>
    <dbReference type="NCBI Taxonomy" id="433330"/>
    <lineage>
        <taxon>Bacteria</taxon>
        <taxon>Bacillati</taxon>
        <taxon>Actinomycetota</taxon>
        <taxon>Actinomycetes</taxon>
        <taxon>Propionibacteriales</taxon>
        <taxon>Propionibacteriaceae</taxon>
        <taxon>Propioniciclava</taxon>
    </lineage>
</organism>
<comment type="caution">
    <text evidence="2">The sequence shown here is derived from an EMBL/GenBank/DDBJ whole genome shotgun (WGS) entry which is preliminary data.</text>
</comment>
<gene>
    <name evidence="2" type="ORF">ET996_04670</name>
</gene>
<sequence length="101" mass="10596">MDGPDFGVAEELYLTVVPEGRTVLLKGTARLIWLVAIEGGDVASEVARLVGRPSADIAEAVGTFLQDLSGAGLLANPTEAPSPQLPCRHSGWELSGERKTP</sequence>
<dbReference type="OrthoDB" id="3784458at2"/>
<reference evidence="2 3" key="1">
    <citation type="submission" date="2019-01" db="EMBL/GenBank/DDBJ databases">
        <title>Lactibacter flavus gen. nov., sp. nov., a novel bacterium of the family Propionibacteriaceae isolated from raw milk and dairy products.</title>
        <authorList>
            <person name="Huptas C."/>
            <person name="Wenning M."/>
            <person name="Breitenwieser F."/>
            <person name="Doll E."/>
            <person name="Von Neubeck M."/>
            <person name="Busse H.-J."/>
            <person name="Scherer S."/>
        </authorList>
    </citation>
    <scope>NUCLEOTIDE SEQUENCE [LARGE SCALE GENOMIC DNA]</scope>
    <source>
        <strain evidence="2 3">DSM 22130</strain>
    </source>
</reference>